<name>A0A075WAI3_ARCFL</name>
<sequence length="54" mass="6495">MTSERKRKKRIYNPVTGKYYAVRQRTISSGKAGQIKRLWKPSKKREKKSIWDLL</sequence>
<dbReference type="GeneID" id="42809666"/>
<evidence type="ECO:0000313" key="2">
    <source>
        <dbReference type="Proteomes" id="UP000028501"/>
    </source>
</evidence>
<gene>
    <name evidence="1" type="ORF">AFULGI_00001600</name>
</gene>
<accession>A0A075WAI3</accession>
<dbReference type="EMBL" id="CP006577">
    <property type="protein sequence ID" value="AIG96996.1"/>
    <property type="molecule type" value="Genomic_DNA"/>
</dbReference>
<proteinExistence type="predicted"/>
<dbReference type="Proteomes" id="UP000028501">
    <property type="component" value="Chromosome"/>
</dbReference>
<organism evidence="1 2">
    <name type="scientific">Archaeoglobus fulgidus DSM 8774</name>
    <dbReference type="NCBI Taxonomy" id="1344584"/>
    <lineage>
        <taxon>Archaea</taxon>
        <taxon>Methanobacteriati</taxon>
        <taxon>Methanobacteriota</taxon>
        <taxon>Archaeoglobi</taxon>
        <taxon>Archaeoglobales</taxon>
        <taxon>Archaeoglobaceae</taxon>
        <taxon>Archaeoglobus</taxon>
    </lineage>
</organism>
<dbReference type="KEGG" id="afg:AFULGI_00001600"/>
<dbReference type="HOGENOM" id="CLU_3038833_0_0_2"/>
<protein>
    <submittedName>
        <fullName evidence="1">Uncharacterized protein</fullName>
    </submittedName>
</protein>
<evidence type="ECO:0000313" key="1">
    <source>
        <dbReference type="EMBL" id="AIG96996.1"/>
    </source>
</evidence>
<dbReference type="RefSeq" id="WP_156029474.1">
    <property type="nucleotide sequence ID" value="NZ_CP006577.1"/>
</dbReference>
<dbReference type="AlphaFoldDB" id="A0A075WAI3"/>
<reference evidence="1 2" key="1">
    <citation type="submission" date="2013-07" db="EMBL/GenBank/DDBJ databases">
        <title>Genome of Archaeoglobus fulgidus.</title>
        <authorList>
            <person name="Fiebig A."/>
            <person name="Birkeland N.-K."/>
        </authorList>
    </citation>
    <scope>NUCLEOTIDE SEQUENCE [LARGE SCALE GENOMIC DNA]</scope>
    <source>
        <strain evidence="1 2">DSM 8774</strain>
    </source>
</reference>